<feature type="transmembrane region" description="Helical" evidence="6">
    <location>
        <begin position="26"/>
        <end position="50"/>
    </location>
</feature>
<dbReference type="OrthoDB" id="204872at2157"/>
<accession>J3EVI4</accession>
<evidence type="ECO:0000256" key="1">
    <source>
        <dbReference type="ARBA" id="ARBA00004651"/>
    </source>
</evidence>
<dbReference type="eggNOG" id="arCOG04965">
    <property type="taxonomic scope" value="Archaea"/>
</dbReference>
<sequence length="259" mass="27600">MSLIQTGRSVIDVVRKRDVTLMAAGVAHYALASLLPILVLSVALATYFGGEALVDTIIQRSGDVLSESGQTVLRRALSGSTGRVGASVVSLLLTLWSGLKVFRGLSVAFSEVYGEHTSPSLLEQVRDGLLVMALVVVAFALMVAVGVVITYVDLPFGYPRLAGALVLLVTLVVVFIPFYYVLPPVSVDVREILPGTVFAAVGMILLQVTFLVYTQGASKYAAYGFLGAILLFVTWLYFGSILMLVGGVINAVLNRRTVV</sequence>
<evidence type="ECO:0000256" key="2">
    <source>
        <dbReference type="ARBA" id="ARBA00022475"/>
    </source>
</evidence>
<keyword evidence="5 6" id="KW-0472">Membrane</keyword>
<feature type="transmembrane region" description="Helical" evidence="6">
    <location>
        <begin position="129"/>
        <end position="154"/>
    </location>
</feature>
<dbReference type="AlphaFoldDB" id="J3EVI4"/>
<feature type="transmembrane region" description="Helical" evidence="6">
    <location>
        <begin position="192"/>
        <end position="213"/>
    </location>
</feature>
<name>J3EVI4_9EURY</name>
<evidence type="ECO:0000256" key="4">
    <source>
        <dbReference type="ARBA" id="ARBA00022989"/>
    </source>
</evidence>
<dbReference type="Pfam" id="PF03631">
    <property type="entry name" value="Virul_fac_BrkB"/>
    <property type="match status" value="1"/>
</dbReference>
<dbReference type="EMBL" id="ALJD01000008">
    <property type="protein sequence ID" value="EJN58637.1"/>
    <property type="molecule type" value="Genomic_DNA"/>
</dbReference>
<proteinExistence type="predicted"/>
<dbReference type="RefSeq" id="WP_009376041.1">
    <property type="nucleotide sequence ID" value="NZ_ALJD01000008.1"/>
</dbReference>
<feature type="transmembrane region" description="Helical" evidence="6">
    <location>
        <begin position="84"/>
        <end position="109"/>
    </location>
</feature>
<keyword evidence="3 6" id="KW-0812">Transmembrane</keyword>
<comment type="caution">
    <text evidence="7">The sequence shown here is derived from an EMBL/GenBank/DDBJ whole genome shotgun (WGS) entry which is preliminary data.</text>
</comment>
<gene>
    <name evidence="7" type="ORF">HSB1_31150</name>
</gene>
<reference evidence="7 8" key="1">
    <citation type="journal article" date="2012" name="J. Bacteriol.">
        <title>Draft Genome Sequence of the Extremely Halophilic Archaeon Halogranum salarium B-1T.</title>
        <authorList>
            <person name="Kim K.K."/>
            <person name="Lee K.C."/>
            <person name="Lee J.S."/>
        </authorList>
    </citation>
    <scope>NUCLEOTIDE SEQUENCE [LARGE SCALE GENOMIC DNA]</scope>
    <source>
        <strain evidence="7 8">B-1</strain>
    </source>
</reference>
<evidence type="ECO:0000313" key="7">
    <source>
        <dbReference type="EMBL" id="EJN58637.1"/>
    </source>
</evidence>
<comment type="subcellular location">
    <subcellularLocation>
        <location evidence="1">Cell membrane</location>
        <topology evidence="1">Multi-pass membrane protein</topology>
    </subcellularLocation>
</comment>
<evidence type="ECO:0000256" key="6">
    <source>
        <dbReference type="SAM" id="Phobius"/>
    </source>
</evidence>
<dbReference type="PANTHER" id="PTHR30213">
    <property type="entry name" value="INNER MEMBRANE PROTEIN YHJD"/>
    <property type="match status" value="1"/>
</dbReference>
<evidence type="ECO:0000256" key="3">
    <source>
        <dbReference type="ARBA" id="ARBA00022692"/>
    </source>
</evidence>
<protein>
    <submittedName>
        <fullName evidence="7">Uncharacterized protein</fullName>
    </submittedName>
</protein>
<feature type="transmembrane region" description="Helical" evidence="6">
    <location>
        <begin position="161"/>
        <end position="180"/>
    </location>
</feature>
<organism evidence="7 8">
    <name type="scientific">Halogranum salarium B-1</name>
    <dbReference type="NCBI Taxonomy" id="1210908"/>
    <lineage>
        <taxon>Archaea</taxon>
        <taxon>Methanobacteriati</taxon>
        <taxon>Methanobacteriota</taxon>
        <taxon>Stenosarchaea group</taxon>
        <taxon>Halobacteria</taxon>
        <taxon>Halobacteriales</taxon>
        <taxon>Haloferacaceae</taxon>
    </lineage>
</organism>
<evidence type="ECO:0000313" key="8">
    <source>
        <dbReference type="Proteomes" id="UP000007813"/>
    </source>
</evidence>
<keyword evidence="4 6" id="KW-1133">Transmembrane helix</keyword>
<dbReference type="Proteomes" id="UP000007813">
    <property type="component" value="Unassembled WGS sequence"/>
</dbReference>
<dbReference type="PIRSF" id="PIRSF035875">
    <property type="entry name" value="RNase_BN"/>
    <property type="match status" value="1"/>
</dbReference>
<dbReference type="InterPro" id="IPR017039">
    <property type="entry name" value="Virul_fac_BrkB"/>
</dbReference>
<keyword evidence="2" id="KW-1003">Cell membrane</keyword>
<dbReference type="PANTHER" id="PTHR30213:SF0">
    <property type="entry name" value="UPF0761 MEMBRANE PROTEIN YIHY"/>
    <property type="match status" value="1"/>
</dbReference>
<evidence type="ECO:0000256" key="5">
    <source>
        <dbReference type="ARBA" id="ARBA00023136"/>
    </source>
</evidence>
<dbReference type="GO" id="GO:0005886">
    <property type="term" value="C:plasma membrane"/>
    <property type="evidence" value="ECO:0007669"/>
    <property type="project" value="UniProtKB-SubCell"/>
</dbReference>
<feature type="transmembrane region" description="Helical" evidence="6">
    <location>
        <begin position="220"/>
        <end position="253"/>
    </location>
</feature>